<sequence length="457" mass="48883">MRMARALSDFANNRSGNFTLLAAVTMSVVLLTIGFGINVAQSLNVKSSLQSALDSAVTSTARDLTTGTIEEKDARKMVEAFLSANSTSRFSTKDRFVLDNLVIDKTARTLTATAHANVVLAFPMFNIGDPRVGGESAAVYSDVKVEVAMMLDLTGSMKKAGTDDKLGDLQKAAKRAVEALLGGQNLNDRVRVALVPYANSVNVGAAIAEKAVYIEKNEADRGKVVSNADPRNVTSSGRDYCATERRGTTYVYTDDGPDVAMVNRDYLLTAFARGYTDGNINYLPSEKCPTVAVVPLTANLKTLTDTIEKFVADGGTGGHIGVQWTWYMLSDKWKNVLATSAAPGPYKKVAKYAILMTDGEFNLGFAGAATVQEAYGAGAAARSIPHATKLCAEMRKAGIEIFTIGFKLPDSARNLMRDCATPDSGSLKHFYDTSSGPELDQAFQQIVGNIEALALTK</sequence>
<feature type="domain" description="VWFA" evidence="1">
    <location>
        <begin position="146"/>
        <end position="446"/>
    </location>
</feature>
<keyword evidence="3" id="KW-1185">Reference proteome</keyword>
<comment type="caution">
    <text evidence="2">The sequence shown here is derived from an EMBL/GenBank/DDBJ whole genome shotgun (WGS) entry which is preliminary data.</text>
</comment>
<organism evidence="2 3">
    <name type="scientific">Mesorhizobium zhangyense</name>
    <dbReference type="NCBI Taxonomy" id="1776730"/>
    <lineage>
        <taxon>Bacteria</taxon>
        <taxon>Pseudomonadati</taxon>
        <taxon>Pseudomonadota</taxon>
        <taxon>Alphaproteobacteria</taxon>
        <taxon>Hyphomicrobiales</taxon>
        <taxon>Phyllobacteriaceae</taxon>
        <taxon>Mesorhizobium</taxon>
    </lineage>
</organism>
<accession>A0A7C9R7J9</accession>
<dbReference type="SUPFAM" id="SSF53300">
    <property type="entry name" value="vWA-like"/>
    <property type="match status" value="1"/>
</dbReference>
<dbReference type="Pfam" id="PF13400">
    <property type="entry name" value="Tad"/>
    <property type="match status" value="1"/>
</dbReference>
<dbReference type="InterPro" id="IPR002035">
    <property type="entry name" value="VWF_A"/>
</dbReference>
<evidence type="ECO:0000313" key="2">
    <source>
        <dbReference type="EMBL" id="NGN42094.1"/>
    </source>
</evidence>
<name>A0A7C9R7J9_9HYPH</name>
<evidence type="ECO:0000259" key="1">
    <source>
        <dbReference type="PROSITE" id="PS50234"/>
    </source>
</evidence>
<protein>
    <submittedName>
        <fullName evidence="2">Pilus assembly protein</fullName>
    </submittedName>
</protein>
<dbReference type="RefSeq" id="WP_165118161.1">
    <property type="nucleotide sequence ID" value="NZ_JAAKZG010000005.1"/>
</dbReference>
<evidence type="ECO:0000313" key="3">
    <source>
        <dbReference type="Proteomes" id="UP000481252"/>
    </source>
</evidence>
<dbReference type="Proteomes" id="UP000481252">
    <property type="component" value="Unassembled WGS sequence"/>
</dbReference>
<dbReference type="AlphaFoldDB" id="A0A7C9R7J9"/>
<dbReference type="EMBL" id="JAAKZG010000005">
    <property type="protein sequence ID" value="NGN42094.1"/>
    <property type="molecule type" value="Genomic_DNA"/>
</dbReference>
<dbReference type="Gene3D" id="3.40.50.410">
    <property type="entry name" value="von Willebrand factor, type A domain"/>
    <property type="match status" value="2"/>
</dbReference>
<dbReference type="InterPro" id="IPR028087">
    <property type="entry name" value="Tad_N"/>
</dbReference>
<reference evidence="2 3" key="1">
    <citation type="submission" date="2020-02" db="EMBL/GenBank/DDBJ databases">
        <title>Genome sequence of the type strain CGMCC 1.15528 of Mesorhizobium zhangyense.</title>
        <authorList>
            <person name="Gao J."/>
            <person name="Sun J."/>
        </authorList>
    </citation>
    <scope>NUCLEOTIDE SEQUENCE [LARGE SCALE GENOMIC DNA]</scope>
    <source>
        <strain evidence="2 3">CGMCC 1.15528</strain>
    </source>
</reference>
<proteinExistence type="predicted"/>
<dbReference type="InterPro" id="IPR036465">
    <property type="entry name" value="vWFA_dom_sf"/>
</dbReference>
<dbReference type="PROSITE" id="PS50234">
    <property type="entry name" value="VWFA"/>
    <property type="match status" value="1"/>
</dbReference>
<gene>
    <name evidence="2" type="ORF">G6N74_13570</name>
</gene>